<dbReference type="PANTHER" id="PTHR33694">
    <property type="entry name" value="UDP-3-O-ACYL-N-ACETYLGLUCOSAMINE DEACETYLASE 1, MITOCHONDRIAL-RELATED"/>
    <property type="match status" value="1"/>
</dbReference>
<dbReference type="Pfam" id="PF03331">
    <property type="entry name" value="LpxC"/>
    <property type="match status" value="1"/>
</dbReference>
<feature type="compositionally biased region" description="Polar residues" evidence="1">
    <location>
        <begin position="90"/>
        <end position="106"/>
    </location>
</feature>
<accession>A0A426YDP8</accession>
<proteinExistence type="predicted"/>
<feature type="region of interest" description="Disordered" evidence="1">
    <location>
        <begin position="82"/>
        <end position="106"/>
    </location>
</feature>
<evidence type="ECO:0000313" key="2">
    <source>
        <dbReference type="EMBL" id="RRT49823.1"/>
    </source>
</evidence>
<dbReference type="SUPFAM" id="SSF54211">
    <property type="entry name" value="Ribosomal protein S5 domain 2-like"/>
    <property type="match status" value="1"/>
</dbReference>
<reference evidence="2 3" key="1">
    <citation type="journal article" date="2014" name="Agronomy (Basel)">
        <title>A Draft Genome Sequence for Ensete ventricosum, the Drought-Tolerant Tree Against Hunger.</title>
        <authorList>
            <person name="Harrison J."/>
            <person name="Moore K.A."/>
            <person name="Paszkiewicz K."/>
            <person name="Jones T."/>
            <person name="Grant M."/>
            <person name="Ambacheew D."/>
            <person name="Muzemil S."/>
            <person name="Studholme D.J."/>
        </authorList>
    </citation>
    <scope>NUCLEOTIDE SEQUENCE [LARGE SCALE GENOMIC DNA]</scope>
</reference>
<evidence type="ECO:0008006" key="4">
    <source>
        <dbReference type="Google" id="ProtNLM"/>
    </source>
</evidence>
<dbReference type="EMBL" id="AMZH03013104">
    <property type="protein sequence ID" value="RRT49823.1"/>
    <property type="molecule type" value="Genomic_DNA"/>
</dbReference>
<organism evidence="2 3">
    <name type="scientific">Ensete ventricosum</name>
    <name type="common">Abyssinian banana</name>
    <name type="synonym">Musa ensete</name>
    <dbReference type="NCBI Taxonomy" id="4639"/>
    <lineage>
        <taxon>Eukaryota</taxon>
        <taxon>Viridiplantae</taxon>
        <taxon>Streptophyta</taxon>
        <taxon>Embryophyta</taxon>
        <taxon>Tracheophyta</taxon>
        <taxon>Spermatophyta</taxon>
        <taxon>Magnoliopsida</taxon>
        <taxon>Liliopsida</taxon>
        <taxon>Zingiberales</taxon>
        <taxon>Musaceae</taxon>
        <taxon>Ensete</taxon>
    </lineage>
</organism>
<dbReference type="Gene3D" id="3.30.230.20">
    <property type="entry name" value="lpxc deacetylase, domain 1"/>
    <property type="match status" value="1"/>
</dbReference>
<evidence type="ECO:0000313" key="3">
    <source>
        <dbReference type="Proteomes" id="UP000287651"/>
    </source>
</evidence>
<dbReference type="GO" id="GO:0016020">
    <property type="term" value="C:membrane"/>
    <property type="evidence" value="ECO:0007669"/>
    <property type="project" value="GOC"/>
</dbReference>
<dbReference type="InterPro" id="IPR020568">
    <property type="entry name" value="Ribosomal_Su5_D2-typ_SF"/>
</dbReference>
<dbReference type="PANTHER" id="PTHR33694:SF1">
    <property type="entry name" value="UDP-3-O-ACYL-N-ACETYLGLUCOSAMINE DEACETYLASE 1, MITOCHONDRIAL-RELATED"/>
    <property type="match status" value="1"/>
</dbReference>
<comment type="caution">
    <text evidence="2">The sequence shown here is derived from an EMBL/GenBank/DDBJ whole genome shotgun (WGS) entry which is preliminary data.</text>
</comment>
<name>A0A426YDP8_ENSVE</name>
<gene>
    <name evidence="2" type="ORF">B296_00016188</name>
</gene>
<dbReference type="InterPro" id="IPR015870">
    <property type="entry name" value="UDP-acyl_N-AcGlcN_deAcase_N"/>
</dbReference>
<dbReference type="GO" id="GO:0009245">
    <property type="term" value="P:lipid A biosynthetic process"/>
    <property type="evidence" value="ECO:0007669"/>
    <property type="project" value="InterPro"/>
</dbReference>
<sequence length="205" mass="22198">MSQGLRSIVLYRDIRPPEAAESGGSNEALELHEQHTAVLHSAAASLPMTSPLLRHDRRRLLSTCTRALKSLFGSVSWNPRTSLGPWKTGRPQQTLASSVSRSGTSLHSGDFTTARLLPAAAGEGRFFVAGHSRPRTRIPAAIGHAVDSALCTTLSRDGTRVRTVEHLLSALEACGVDNCRIEIDGGDEVCFLLDPHVGKWFLLLR</sequence>
<dbReference type="AlphaFoldDB" id="A0A426YDP8"/>
<dbReference type="InterPro" id="IPR004463">
    <property type="entry name" value="UDP-acyl_GlcNac_deAcase"/>
</dbReference>
<evidence type="ECO:0000256" key="1">
    <source>
        <dbReference type="SAM" id="MobiDB-lite"/>
    </source>
</evidence>
<dbReference type="GO" id="GO:0103117">
    <property type="term" value="F:UDP-3-O-acyl-N-acetylglucosamine deacetylase activity"/>
    <property type="evidence" value="ECO:0007669"/>
    <property type="project" value="InterPro"/>
</dbReference>
<dbReference type="Proteomes" id="UP000287651">
    <property type="component" value="Unassembled WGS sequence"/>
</dbReference>
<protein>
    <recommendedName>
        <fullName evidence="4">UDP-3-O-acyl-N-acetylglucosamine deacetylase</fullName>
    </recommendedName>
</protein>